<dbReference type="PANTHER" id="PTHR28004:SF2">
    <property type="entry name" value="D-SERINE DEHYDRATASE"/>
    <property type="match status" value="1"/>
</dbReference>
<dbReference type="PANTHER" id="PTHR28004">
    <property type="entry name" value="ZGC:162816-RELATED"/>
    <property type="match status" value="1"/>
</dbReference>
<dbReference type="InterPro" id="IPR026956">
    <property type="entry name" value="D-ser_dehydrat-like_dom"/>
</dbReference>
<sequence length="374" mass="41756">METEIASTYKISNVEDISTPALVVFPELVKNNIQLLMSMVKSVDKLRPHIKTSKSADAIQLLQLAGINKFKCATIAEAELLGDCGVQDVLLAYQPVGPNINRFIALVKRFPNTSFACLIDQFDIASQLNQVAFAESFNLNIYFDINVGMNRTGIKTDKVSALAEQCSSLSNLILLGLHCYDGHIHEASLEARQNQCHRYFTEIEQLIVQLNALYQRRLIIIAGGTPTFPIHAASERDDVECSPGTFIFWDKGYQNLFTEQPFQIAALVLSRVISIIDDKKLCLDLGHKAIASENELGKRVFFINAPEARAISHSEEHLVIEVSDTGDYTVGDVLYGMPYHICPTVALYDTAFAVTDNQWNGEWQIIARKRKLTI</sequence>
<dbReference type="GO" id="GO:0008721">
    <property type="term" value="F:D-serine ammonia-lyase activity"/>
    <property type="evidence" value="ECO:0007669"/>
    <property type="project" value="TreeGrafter"/>
</dbReference>
<dbReference type="Gene3D" id="2.40.37.20">
    <property type="entry name" value="D-serine dehydratase-like domain"/>
    <property type="match status" value="1"/>
</dbReference>
<dbReference type="AlphaFoldDB" id="F4C3N5"/>
<dbReference type="InterPro" id="IPR051466">
    <property type="entry name" value="D-amino_acid_metab_enzyme"/>
</dbReference>
<gene>
    <name evidence="4" type="ordered locus">Sph21_2876</name>
</gene>
<evidence type="ECO:0000259" key="3">
    <source>
        <dbReference type="SMART" id="SM01119"/>
    </source>
</evidence>
<dbReference type="STRING" id="743722.Sph21_2876"/>
<evidence type="ECO:0000313" key="4">
    <source>
        <dbReference type="EMBL" id="ADZ79423.1"/>
    </source>
</evidence>
<dbReference type="SUPFAM" id="SSF51419">
    <property type="entry name" value="PLP-binding barrel"/>
    <property type="match status" value="1"/>
</dbReference>
<keyword evidence="2" id="KW-0456">Lyase</keyword>
<accession>F4C3N5</accession>
<dbReference type="GO" id="GO:0036088">
    <property type="term" value="P:D-serine catabolic process"/>
    <property type="evidence" value="ECO:0007669"/>
    <property type="project" value="TreeGrafter"/>
</dbReference>
<proteinExistence type="inferred from homology"/>
<dbReference type="SMART" id="SM01119">
    <property type="entry name" value="D-ser_dehydrat"/>
    <property type="match status" value="1"/>
</dbReference>
<evidence type="ECO:0000256" key="2">
    <source>
        <dbReference type="ARBA" id="ARBA00023239"/>
    </source>
</evidence>
<dbReference type="InterPro" id="IPR042208">
    <property type="entry name" value="D-ser_dehydrat-like_sf"/>
</dbReference>
<dbReference type="OrthoDB" id="9788869at2"/>
<organism evidence="4">
    <name type="scientific">Sphingobacterium sp. (strain 21)</name>
    <dbReference type="NCBI Taxonomy" id="743722"/>
    <lineage>
        <taxon>Bacteria</taxon>
        <taxon>Pseudomonadati</taxon>
        <taxon>Bacteroidota</taxon>
        <taxon>Sphingobacteriia</taxon>
        <taxon>Sphingobacteriales</taxon>
        <taxon>Sphingobacteriaceae</taxon>
        <taxon>Sphingobacterium</taxon>
    </lineage>
</organism>
<reference evidence="4" key="1">
    <citation type="submission" date="2011-03" db="EMBL/GenBank/DDBJ databases">
        <title>Complete sequence of Sphingobacterium sp. 21.</title>
        <authorList>
            <consortium name="US DOE Joint Genome Institute"/>
            <person name="Lucas S."/>
            <person name="Copeland A."/>
            <person name="Lapidus A."/>
            <person name="Cheng J.-F."/>
            <person name="Goodwin L."/>
            <person name="Pitluck S."/>
            <person name="Davenport K."/>
            <person name="Detter J.C."/>
            <person name="Han C."/>
            <person name="Tapia R."/>
            <person name="Land M."/>
            <person name="Hauser L."/>
            <person name="Kyrpides N."/>
            <person name="Ivanova N."/>
            <person name="Ovchinnikova G."/>
            <person name="Pagani I."/>
            <person name="Siebers A.K."/>
            <person name="Allgaier M."/>
            <person name="Thelen M.P."/>
            <person name="Hugenholtz P."/>
            <person name="Woyke T."/>
        </authorList>
    </citation>
    <scope>NUCLEOTIDE SEQUENCE</scope>
    <source>
        <strain evidence="4">21</strain>
    </source>
</reference>
<dbReference type="EMBL" id="CP002584">
    <property type="protein sequence ID" value="ADZ79423.1"/>
    <property type="molecule type" value="Genomic_DNA"/>
</dbReference>
<evidence type="ECO:0000256" key="1">
    <source>
        <dbReference type="ARBA" id="ARBA00005323"/>
    </source>
</evidence>
<dbReference type="Pfam" id="PF14031">
    <property type="entry name" value="D-ser_dehydrat"/>
    <property type="match status" value="1"/>
</dbReference>
<protein>
    <submittedName>
        <fullName evidence="4">Alanine racemase domain protein</fullName>
    </submittedName>
</protein>
<dbReference type="HOGENOM" id="CLU_031639_1_0_10"/>
<comment type="similarity">
    <text evidence="1">Belongs to the DSD1 family.</text>
</comment>
<feature type="domain" description="D-serine dehydratase-like" evidence="3">
    <location>
        <begin position="265"/>
        <end position="355"/>
    </location>
</feature>
<dbReference type="CDD" id="cd06821">
    <property type="entry name" value="PLPDE_III_D-TA"/>
    <property type="match status" value="1"/>
</dbReference>
<name>F4C3N5_SPHS2</name>
<dbReference type="Pfam" id="PF01168">
    <property type="entry name" value="Ala_racemase_N"/>
    <property type="match status" value="1"/>
</dbReference>
<dbReference type="PATRIC" id="fig|743722.3.peg.3070"/>
<dbReference type="eggNOG" id="COG3616">
    <property type="taxonomic scope" value="Bacteria"/>
</dbReference>
<dbReference type="InterPro" id="IPR029066">
    <property type="entry name" value="PLP-binding_barrel"/>
</dbReference>
<dbReference type="InterPro" id="IPR001608">
    <property type="entry name" value="Ala_racemase_N"/>
</dbReference>
<dbReference type="KEGG" id="shg:Sph21_2876"/>
<dbReference type="Gene3D" id="3.20.20.10">
    <property type="entry name" value="Alanine racemase"/>
    <property type="match status" value="1"/>
</dbReference>